<evidence type="ECO:0000256" key="1">
    <source>
        <dbReference type="ARBA" id="ARBA00023224"/>
    </source>
</evidence>
<comment type="caution">
    <text evidence="7">The sequence shown here is derived from an EMBL/GenBank/DDBJ whole genome shotgun (WGS) entry which is preliminary data.</text>
</comment>
<dbReference type="InterPro" id="IPR003660">
    <property type="entry name" value="HAMP_dom"/>
</dbReference>
<dbReference type="PRINTS" id="PR00260">
    <property type="entry name" value="CHEMTRNSDUCR"/>
</dbReference>
<reference evidence="7 8" key="1">
    <citation type="submission" date="2023-01" db="EMBL/GenBank/DDBJ databases">
        <title>Novel species of the genus Vogesella isolated from rivers.</title>
        <authorList>
            <person name="Lu H."/>
        </authorList>
    </citation>
    <scope>NUCLEOTIDE SEQUENCE [LARGE SCALE GENOMIC DNA]</scope>
    <source>
        <strain evidence="7 8">DC21W</strain>
    </source>
</reference>
<comment type="similarity">
    <text evidence="2">Belongs to the methyl-accepting chemotaxis (MCP) protein family.</text>
</comment>
<keyword evidence="4" id="KW-0812">Transmembrane</keyword>
<keyword evidence="1 3" id="KW-0807">Transducer</keyword>
<protein>
    <submittedName>
        <fullName evidence="7">Methyl-accepting chemotaxis protein</fullName>
    </submittedName>
</protein>
<feature type="transmembrane region" description="Helical" evidence="4">
    <location>
        <begin position="163"/>
        <end position="183"/>
    </location>
</feature>
<evidence type="ECO:0000256" key="2">
    <source>
        <dbReference type="ARBA" id="ARBA00029447"/>
    </source>
</evidence>
<dbReference type="Pfam" id="PF00672">
    <property type="entry name" value="HAMP"/>
    <property type="match status" value="1"/>
</dbReference>
<evidence type="ECO:0000313" key="7">
    <source>
        <dbReference type="EMBL" id="MDC7718478.1"/>
    </source>
</evidence>
<gene>
    <name evidence="7" type="ORF">PQU95_14790</name>
</gene>
<organism evidence="7 8">
    <name type="scientific">Vogesella aquatica</name>
    <dbReference type="NCBI Taxonomy" id="2984206"/>
    <lineage>
        <taxon>Bacteria</taxon>
        <taxon>Pseudomonadati</taxon>
        <taxon>Pseudomonadota</taxon>
        <taxon>Betaproteobacteria</taxon>
        <taxon>Neisseriales</taxon>
        <taxon>Chromobacteriaceae</taxon>
        <taxon>Vogesella</taxon>
    </lineage>
</organism>
<sequence length="514" mass="57607">MSWRQLEELRINGPAYSRIVQGKDLIADILPPPRYIIESYLVVMQAQHSQSLTAVRTYQDRVQQLEKEFQARHEYWQRMPLNDESQRLLLQASDKPAREFFKLAREQYFPQRLAEQDTRSVLTQLANHYQQHRYEIDKLVKRENTLLAEEEKRAEQLVHQGRLFLAGTIVLVLLLSILLVHQISNQQRRSVDQLRKAMAGLAKGQLNLTLPPQPDNELGQIGQSTEDMRHSLQQLIVQMQNAAGELQGNEQDIQHEAAQVQQLASRQRERIGQMSEQVQSLTNTLARLATDSEHSASTSVAAIESAGNSGRDLQQSSEVLANVVETVRETTILLDELTQKAGQIVGVANTIHEIAEQTNLLALNAAIEAARAGESGRGFAVVADEVRKLAERTAQSTGSINDILGTVQRSTTEAAMSIRQGLAQSEQGLDKVQQASHSVSALQESINSLGQALQHVVQQIQGSQQLRQEVQQELGEVLQDTHNQHEAVDRLYGLIRVADQTTQKLEQASHRFTL</sequence>
<feature type="domain" description="HAMP" evidence="6">
    <location>
        <begin position="185"/>
        <end position="237"/>
    </location>
</feature>
<dbReference type="PROSITE" id="PS50111">
    <property type="entry name" value="CHEMOTAXIS_TRANSDUC_2"/>
    <property type="match status" value="1"/>
</dbReference>
<evidence type="ECO:0000256" key="3">
    <source>
        <dbReference type="PROSITE-ProRule" id="PRU00284"/>
    </source>
</evidence>
<dbReference type="InterPro" id="IPR004089">
    <property type="entry name" value="MCPsignal_dom"/>
</dbReference>
<dbReference type="EMBL" id="JAQQLF010000020">
    <property type="protein sequence ID" value="MDC7718478.1"/>
    <property type="molecule type" value="Genomic_DNA"/>
</dbReference>
<dbReference type="SMART" id="SM00283">
    <property type="entry name" value="MA"/>
    <property type="match status" value="1"/>
</dbReference>
<name>A0ABT5J0X5_9NEIS</name>
<dbReference type="PANTHER" id="PTHR32089">
    <property type="entry name" value="METHYL-ACCEPTING CHEMOTAXIS PROTEIN MCPB"/>
    <property type="match status" value="1"/>
</dbReference>
<evidence type="ECO:0000313" key="8">
    <source>
        <dbReference type="Proteomes" id="UP001219956"/>
    </source>
</evidence>
<dbReference type="InterPro" id="IPR004090">
    <property type="entry name" value="Chemotax_Me-accpt_rcpt"/>
</dbReference>
<dbReference type="PROSITE" id="PS50885">
    <property type="entry name" value="HAMP"/>
    <property type="match status" value="1"/>
</dbReference>
<feature type="domain" description="Methyl-accepting transducer" evidence="5">
    <location>
        <begin position="242"/>
        <end position="478"/>
    </location>
</feature>
<keyword evidence="4" id="KW-0472">Membrane</keyword>
<keyword evidence="4" id="KW-1133">Transmembrane helix</keyword>
<evidence type="ECO:0000256" key="4">
    <source>
        <dbReference type="SAM" id="Phobius"/>
    </source>
</evidence>
<dbReference type="CDD" id="cd06225">
    <property type="entry name" value="HAMP"/>
    <property type="match status" value="1"/>
</dbReference>
<dbReference type="Gene3D" id="1.10.287.950">
    <property type="entry name" value="Methyl-accepting chemotaxis protein"/>
    <property type="match status" value="1"/>
</dbReference>
<proteinExistence type="inferred from homology"/>
<dbReference type="PANTHER" id="PTHR32089:SF112">
    <property type="entry name" value="LYSOZYME-LIKE PROTEIN-RELATED"/>
    <property type="match status" value="1"/>
</dbReference>
<dbReference type="SMART" id="SM00304">
    <property type="entry name" value="HAMP"/>
    <property type="match status" value="1"/>
</dbReference>
<keyword evidence="8" id="KW-1185">Reference proteome</keyword>
<dbReference type="Pfam" id="PF00015">
    <property type="entry name" value="MCPsignal"/>
    <property type="match status" value="1"/>
</dbReference>
<evidence type="ECO:0000259" key="5">
    <source>
        <dbReference type="PROSITE" id="PS50111"/>
    </source>
</evidence>
<dbReference type="RefSeq" id="WP_272752719.1">
    <property type="nucleotide sequence ID" value="NZ_JAQQLF010000020.1"/>
</dbReference>
<evidence type="ECO:0000259" key="6">
    <source>
        <dbReference type="PROSITE" id="PS50885"/>
    </source>
</evidence>
<dbReference type="Proteomes" id="UP001219956">
    <property type="component" value="Unassembled WGS sequence"/>
</dbReference>
<dbReference type="SUPFAM" id="SSF58104">
    <property type="entry name" value="Methyl-accepting chemotaxis protein (MCP) signaling domain"/>
    <property type="match status" value="1"/>
</dbReference>
<accession>A0ABT5J0X5</accession>